<dbReference type="Pfam" id="PF00512">
    <property type="entry name" value="HisKA"/>
    <property type="match status" value="1"/>
</dbReference>
<evidence type="ECO:0000256" key="2">
    <source>
        <dbReference type="ARBA" id="ARBA00006402"/>
    </source>
</evidence>
<dbReference type="Gene3D" id="3.40.50.2300">
    <property type="match status" value="1"/>
</dbReference>
<evidence type="ECO:0000256" key="10">
    <source>
        <dbReference type="ARBA" id="ARBA00074306"/>
    </source>
</evidence>
<dbReference type="CDD" id="cd00082">
    <property type="entry name" value="HisKA"/>
    <property type="match status" value="1"/>
</dbReference>
<dbReference type="EC" id="2.7.13.3" evidence="3"/>
<evidence type="ECO:0000256" key="4">
    <source>
        <dbReference type="ARBA" id="ARBA00018672"/>
    </source>
</evidence>
<dbReference type="InterPro" id="IPR036890">
    <property type="entry name" value="HATPase_C_sf"/>
</dbReference>
<dbReference type="GO" id="GO:0009927">
    <property type="term" value="F:histidine phosphotransfer kinase activity"/>
    <property type="evidence" value="ECO:0007669"/>
    <property type="project" value="TreeGrafter"/>
</dbReference>
<dbReference type="InterPro" id="IPR004358">
    <property type="entry name" value="Sig_transdc_His_kin-like_C"/>
</dbReference>
<evidence type="ECO:0000256" key="1">
    <source>
        <dbReference type="ARBA" id="ARBA00000085"/>
    </source>
</evidence>
<evidence type="ECO:0000256" key="7">
    <source>
        <dbReference type="ARBA" id="ARBA00022777"/>
    </source>
</evidence>
<keyword evidence="8" id="KW-0902">Two-component regulatory system</keyword>
<evidence type="ECO:0000256" key="3">
    <source>
        <dbReference type="ARBA" id="ARBA00012438"/>
    </source>
</evidence>
<evidence type="ECO:0000313" key="16">
    <source>
        <dbReference type="Proteomes" id="UP000289794"/>
    </source>
</evidence>
<dbReference type="PANTHER" id="PTHR43047">
    <property type="entry name" value="TWO-COMPONENT HISTIDINE PROTEIN KINASE"/>
    <property type="match status" value="1"/>
</dbReference>
<feature type="transmembrane region" description="Helical" evidence="12">
    <location>
        <begin position="287"/>
        <end position="307"/>
    </location>
</feature>
<evidence type="ECO:0000256" key="12">
    <source>
        <dbReference type="SAM" id="Phobius"/>
    </source>
</evidence>
<dbReference type="Pfam" id="PF02518">
    <property type="entry name" value="HATPase_c"/>
    <property type="match status" value="1"/>
</dbReference>
<sequence>MEHKNKKQWHNILLLLLYVVVVTVSIIYAVSYFMHNSTERGLLAFERFSEQITYRVSDHLSKYTEQMILLKSELVDRQITDLDEIQQIFRRYIDNSALEGIGFVLNDGTARSYTGEMEVFDEAIDVLDVHNYPYTVTLSQNAVNGESQLLFRILWEGQGDPSAVAIYSYLPFSTISDLLKDTTYGDAGAFVAVVDHTGDHLWNSSDTLENKEGHNLIRDLEVYDLNDGAAAQEVATRLELQLSGLVTYTAYGEDRVLFYEPMGYNYWTLLTITPRSSVLNTENEIKMILVLTAGILAIVVAAVWFIYKNRKMQLALDVAQKESVFKGKFLSNVSHEIRTPLNGISGILHLMKNSGQDAVKQGEYLLRMEASVQQLTDIVNDVLDMAKIESGSVDIRSERFDLIELSEKTSHLFDAAVQEKGIELNVDLSGLKQRFFVGDAKKIQQIMTNLLSNAVKFTDRGSVTLSLSEDQGGICILVSDTGCGMKNEFQEIIFQPFTQEDTTYGRTQTGTGLGMAIISELVQVLHGTISVWSQPEKGSSFTVLLPLQADDDQSRQKEQPEEQPVSLDGIHILMAEDNAINSMIVEELLTQAGVEVKTVENGQLAVNYFLGPDSGHVDMILMDIRMPVMDGLEAARRIRASDHPRAKSIPILALTANGLEEDNKEILDAGMNQRLSKPISVQQLYESIQFYVSKENEG</sequence>
<evidence type="ECO:0000313" key="15">
    <source>
        <dbReference type="EMBL" id="QBE98498.1"/>
    </source>
</evidence>
<evidence type="ECO:0000256" key="6">
    <source>
        <dbReference type="ARBA" id="ARBA00022679"/>
    </source>
</evidence>
<dbReference type="CDD" id="cd17546">
    <property type="entry name" value="REC_hyHK_CKI1_RcsC-like"/>
    <property type="match status" value="1"/>
</dbReference>
<gene>
    <name evidence="15" type="primary">luxQ_6</name>
    <name evidence="15" type="ORF">PMF13cell1_04064</name>
</gene>
<dbReference type="PANTHER" id="PTHR43047:SF66">
    <property type="entry name" value="HISKA"/>
    <property type="match status" value="1"/>
</dbReference>
<dbReference type="InterPro" id="IPR005467">
    <property type="entry name" value="His_kinase_dom"/>
</dbReference>
<dbReference type="CDD" id="cd16922">
    <property type="entry name" value="HATPase_EvgS-ArcB-TorS-like"/>
    <property type="match status" value="1"/>
</dbReference>
<dbReference type="InterPro" id="IPR003594">
    <property type="entry name" value="HATPase_dom"/>
</dbReference>
<evidence type="ECO:0000259" key="13">
    <source>
        <dbReference type="PROSITE" id="PS50109"/>
    </source>
</evidence>
<evidence type="ECO:0000256" key="5">
    <source>
        <dbReference type="ARBA" id="ARBA00022553"/>
    </source>
</evidence>
<dbReference type="SUPFAM" id="SSF55874">
    <property type="entry name" value="ATPase domain of HSP90 chaperone/DNA topoisomerase II/histidine kinase"/>
    <property type="match status" value="1"/>
</dbReference>
<dbReference type="Gene3D" id="3.30.565.10">
    <property type="entry name" value="Histidine kinase-like ATPase, C-terminal domain"/>
    <property type="match status" value="1"/>
</dbReference>
<comment type="similarity">
    <text evidence="2">In the N-terminal section; belongs to the phytochrome family.</text>
</comment>
<dbReference type="SUPFAM" id="SSF52172">
    <property type="entry name" value="CheY-like"/>
    <property type="match status" value="1"/>
</dbReference>
<dbReference type="EMBL" id="CP035945">
    <property type="protein sequence ID" value="QBE98498.1"/>
    <property type="molecule type" value="Genomic_DNA"/>
</dbReference>
<dbReference type="SMART" id="SM00388">
    <property type="entry name" value="HisKA"/>
    <property type="match status" value="1"/>
</dbReference>
<dbReference type="PRINTS" id="PR00344">
    <property type="entry name" value="BCTRLSENSOR"/>
</dbReference>
<dbReference type="SUPFAM" id="SSF47384">
    <property type="entry name" value="Homodimeric domain of signal transducing histidine kinase"/>
    <property type="match status" value="1"/>
</dbReference>
<dbReference type="SMART" id="SM00387">
    <property type="entry name" value="HATPase_c"/>
    <property type="match status" value="1"/>
</dbReference>
<keyword evidence="12" id="KW-1133">Transmembrane helix</keyword>
<keyword evidence="6 15" id="KW-0808">Transferase</keyword>
<evidence type="ECO:0000259" key="14">
    <source>
        <dbReference type="PROSITE" id="PS50110"/>
    </source>
</evidence>
<comment type="function">
    <text evidence="9">May play the central regulatory role in sporulation. It may be an element of the effector pathway responsible for the activation of sporulation genes in response to nutritional stress. Spo0A may act in concert with spo0H (a sigma factor) to control the expression of some genes that are critical to the sporulation process.</text>
</comment>
<feature type="domain" description="Response regulatory" evidence="14">
    <location>
        <begin position="571"/>
        <end position="692"/>
    </location>
</feature>
<proteinExistence type="inferred from homology"/>
<feature type="modified residue" description="4-aspartylphosphate" evidence="11">
    <location>
        <position position="623"/>
    </location>
</feature>
<keyword evidence="7 15" id="KW-0418">Kinase</keyword>
<dbReference type="RefSeq" id="WP_130181904.1">
    <property type="nucleotide sequence ID" value="NZ_CP035945.1"/>
</dbReference>
<dbReference type="AlphaFoldDB" id="A0A4V0Z7Z3"/>
<evidence type="ECO:0000256" key="9">
    <source>
        <dbReference type="ARBA" id="ARBA00024867"/>
    </source>
</evidence>
<organism evidence="15 16">
    <name type="scientific">Blautia producta</name>
    <dbReference type="NCBI Taxonomy" id="33035"/>
    <lineage>
        <taxon>Bacteria</taxon>
        <taxon>Bacillati</taxon>
        <taxon>Bacillota</taxon>
        <taxon>Clostridia</taxon>
        <taxon>Lachnospirales</taxon>
        <taxon>Lachnospiraceae</taxon>
        <taxon>Blautia</taxon>
    </lineage>
</organism>
<dbReference type="InterPro" id="IPR011006">
    <property type="entry name" value="CheY-like_superfamily"/>
</dbReference>
<keyword evidence="5 11" id="KW-0597">Phosphoprotein</keyword>
<dbReference type="PROSITE" id="PS50110">
    <property type="entry name" value="RESPONSE_REGULATORY"/>
    <property type="match status" value="1"/>
</dbReference>
<feature type="transmembrane region" description="Helical" evidence="12">
    <location>
        <begin position="12"/>
        <end position="34"/>
    </location>
</feature>
<dbReference type="FunFam" id="3.30.565.10:FF:000010">
    <property type="entry name" value="Sensor histidine kinase RcsC"/>
    <property type="match status" value="1"/>
</dbReference>
<dbReference type="Gene3D" id="1.10.287.130">
    <property type="match status" value="1"/>
</dbReference>
<dbReference type="Proteomes" id="UP000289794">
    <property type="component" value="Chromosome"/>
</dbReference>
<comment type="catalytic activity">
    <reaction evidence="1">
        <text>ATP + protein L-histidine = ADP + protein N-phospho-L-histidine.</text>
        <dbReference type="EC" id="2.7.13.3"/>
    </reaction>
</comment>
<evidence type="ECO:0000256" key="11">
    <source>
        <dbReference type="PROSITE-ProRule" id="PRU00169"/>
    </source>
</evidence>
<name>A0A4V0Z7Z3_9FIRM</name>
<protein>
    <recommendedName>
        <fullName evidence="10">Circadian input-output histidine kinase CikA</fullName>
        <ecNumber evidence="3">2.7.13.3</ecNumber>
    </recommendedName>
    <alternativeName>
        <fullName evidence="4">Stage 0 sporulation protein A homolog</fullName>
    </alternativeName>
</protein>
<reference evidence="15 16" key="1">
    <citation type="submission" date="2019-01" db="EMBL/GenBank/DDBJ databases">
        <title>PMF-metabolizing Aryl O-demethylase.</title>
        <authorList>
            <person name="Kim M."/>
        </authorList>
    </citation>
    <scope>NUCLEOTIDE SEQUENCE [LARGE SCALE GENOMIC DNA]</scope>
    <source>
        <strain evidence="15 16">PMF1</strain>
    </source>
</reference>
<dbReference type="PROSITE" id="PS50109">
    <property type="entry name" value="HIS_KIN"/>
    <property type="match status" value="1"/>
</dbReference>
<dbReference type="Pfam" id="PF00072">
    <property type="entry name" value="Response_reg"/>
    <property type="match status" value="1"/>
</dbReference>
<dbReference type="Gene3D" id="3.30.450.20">
    <property type="entry name" value="PAS domain"/>
    <property type="match status" value="1"/>
</dbReference>
<dbReference type="InterPro" id="IPR036097">
    <property type="entry name" value="HisK_dim/P_sf"/>
</dbReference>
<dbReference type="SMART" id="SM00448">
    <property type="entry name" value="REC"/>
    <property type="match status" value="1"/>
</dbReference>
<dbReference type="GO" id="GO:0005886">
    <property type="term" value="C:plasma membrane"/>
    <property type="evidence" value="ECO:0007669"/>
    <property type="project" value="TreeGrafter"/>
</dbReference>
<accession>A0A4V0Z7Z3</accession>
<evidence type="ECO:0000256" key="8">
    <source>
        <dbReference type="ARBA" id="ARBA00023012"/>
    </source>
</evidence>
<feature type="domain" description="Histidine kinase" evidence="13">
    <location>
        <begin position="332"/>
        <end position="549"/>
    </location>
</feature>
<dbReference type="InterPro" id="IPR001789">
    <property type="entry name" value="Sig_transdc_resp-reg_receiver"/>
</dbReference>
<keyword evidence="12" id="KW-0472">Membrane</keyword>
<dbReference type="KEGG" id="bpro:PMF13cell1_04064"/>
<dbReference type="InterPro" id="IPR003661">
    <property type="entry name" value="HisK_dim/P_dom"/>
</dbReference>
<dbReference type="GO" id="GO:0000155">
    <property type="term" value="F:phosphorelay sensor kinase activity"/>
    <property type="evidence" value="ECO:0007669"/>
    <property type="project" value="InterPro"/>
</dbReference>
<keyword evidence="12" id="KW-0812">Transmembrane</keyword>